<organism evidence="2 3">
    <name type="scientific">Roseovarius albus</name>
    <dbReference type="NCBI Taxonomy" id="1247867"/>
    <lineage>
        <taxon>Bacteria</taxon>
        <taxon>Pseudomonadati</taxon>
        <taxon>Pseudomonadota</taxon>
        <taxon>Alphaproteobacteria</taxon>
        <taxon>Rhodobacterales</taxon>
        <taxon>Roseobacteraceae</taxon>
        <taxon>Roseovarius</taxon>
    </lineage>
</organism>
<keyword evidence="1" id="KW-0472">Membrane</keyword>
<evidence type="ECO:0000313" key="3">
    <source>
        <dbReference type="Proteomes" id="UP000193061"/>
    </source>
</evidence>
<keyword evidence="3" id="KW-1185">Reference proteome</keyword>
<protein>
    <submittedName>
        <fullName evidence="2">Uncharacterized protein</fullName>
    </submittedName>
</protein>
<evidence type="ECO:0000256" key="1">
    <source>
        <dbReference type="SAM" id="Phobius"/>
    </source>
</evidence>
<keyword evidence="1" id="KW-0812">Transmembrane</keyword>
<dbReference type="Proteomes" id="UP000193061">
    <property type="component" value="Unassembled WGS sequence"/>
</dbReference>
<dbReference type="OrthoDB" id="7428686at2"/>
<dbReference type="RefSeq" id="WP_085804529.1">
    <property type="nucleotide sequence ID" value="NZ_FWFX01000002.1"/>
</dbReference>
<dbReference type="AlphaFoldDB" id="A0A1X6YLW7"/>
<gene>
    <name evidence="2" type="ORF">ROA7450_01003</name>
</gene>
<dbReference type="EMBL" id="FWFX01000002">
    <property type="protein sequence ID" value="SLN24610.1"/>
    <property type="molecule type" value="Genomic_DNA"/>
</dbReference>
<sequence>MTSESPIVRRDWTRPTRRMVLGGSAAGMATLLAGCWPFSKTVTRNIRVTIQADVAGEIVEGSAVMGIRWIPGHSGQMYIKSNAEAVILDLPGRGTVYVLNAWIGSNGRPNGGVWPAQLLETFGMNANGRLEDFPMLRTLEGRYTVKAHPGGPTALPVMVAFEDESKLETMYQVKPEAFPEVFGADVRYVGMWFEFTGDDPTRHIPVRLPVALTPNKSFYTAFPSNKDENGLIPDFEYAFPQKFSERVFYMKGY</sequence>
<keyword evidence="1" id="KW-1133">Transmembrane helix</keyword>
<name>A0A1X6YLW7_9RHOB</name>
<reference evidence="2 3" key="1">
    <citation type="submission" date="2017-03" db="EMBL/GenBank/DDBJ databases">
        <authorList>
            <person name="Afonso C.L."/>
            <person name="Miller P.J."/>
            <person name="Scott M.A."/>
            <person name="Spackman E."/>
            <person name="Goraichik I."/>
            <person name="Dimitrov K.M."/>
            <person name="Suarez D.L."/>
            <person name="Swayne D.E."/>
        </authorList>
    </citation>
    <scope>NUCLEOTIDE SEQUENCE [LARGE SCALE GENOMIC DNA]</scope>
    <source>
        <strain evidence="2 3">CECT 7450</strain>
    </source>
</reference>
<feature type="transmembrane region" description="Helical" evidence="1">
    <location>
        <begin position="20"/>
        <end position="39"/>
    </location>
</feature>
<evidence type="ECO:0000313" key="2">
    <source>
        <dbReference type="EMBL" id="SLN24610.1"/>
    </source>
</evidence>
<proteinExistence type="predicted"/>
<accession>A0A1X6YLW7</accession>